<protein>
    <submittedName>
        <fullName evidence="2">Uncharacterized protein</fullName>
    </submittedName>
</protein>
<evidence type="ECO:0000313" key="2">
    <source>
        <dbReference type="EMBL" id="ATB37246.1"/>
    </source>
</evidence>
<dbReference type="EMBL" id="CP022098">
    <property type="protein sequence ID" value="ATB37246.1"/>
    <property type="molecule type" value="Genomic_DNA"/>
</dbReference>
<gene>
    <name evidence="2" type="ORF">CYFUS_002667</name>
</gene>
<reference evidence="2 3" key="1">
    <citation type="submission" date="2017-06" db="EMBL/GenBank/DDBJ databases">
        <title>Sequencing and comparative analysis of myxobacterial genomes.</title>
        <authorList>
            <person name="Rupp O."/>
            <person name="Goesmann A."/>
            <person name="Sogaard-Andersen L."/>
        </authorList>
    </citation>
    <scope>NUCLEOTIDE SEQUENCE [LARGE SCALE GENOMIC DNA]</scope>
    <source>
        <strain evidence="2 3">DSM 52655</strain>
    </source>
</reference>
<organism evidence="2 3">
    <name type="scientific">Cystobacter fuscus</name>
    <dbReference type="NCBI Taxonomy" id="43"/>
    <lineage>
        <taxon>Bacteria</taxon>
        <taxon>Pseudomonadati</taxon>
        <taxon>Myxococcota</taxon>
        <taxon>Myxococcia</taxon>
        <taxon>Myxococcales</taxon>
        <taxon>Cystobacterineae</taxon>
        <taxon>Archangiaceae</taxon>
        <taxon>Cystobacter</taxon>
    </lineage>
</organism>
<dbReference type="RefSeq" id="WP_095985590.1">
    <property type="nucleotide sequence ID" value="NZ_CP022098.1"/>
</dbReference>
<keyword evidence="1" id="KW-0472">Membrane</keyword>
<name>A0A250J271_9BACT</name>
<dbReference type="AlphaFoldDB" id="A0A250J271"/>
<feature type="transmembrane region" description="Helical" evidence="1">
    <location>
        <begin position="61"/>
        <end position="80"/>
    </location>
</feature>
<accession>A0A250J271</accession>
<evidence type="ECO:0000256" key="1">
    <source>
        <dbReference type="SAM" id="Phobius"/>
    </source>
</evidence>
<sequence length="94" mass="11070">MARFVWETEPERVQRLWHTYVKRGAFVPEMSRFGQSCPEPDFERLRHPKSSAPVRTWRLRTLAMVGGGILLPLAGAFFFVRRRRRQAKRQEGGQ</sequence>
<keyword evidence="1" id="KW-0812">Transmembrane</keyword>
<evidence type="ECO:0000313" key="3">
    <source>
        <dbReference type="Proteomes" id="UP000217257"/>
    </source>
</evidence>
<keyword evidence="1" id="KW-1133">Transmembrane helix</keyword>
<dbReference type="KEGG" id="cfus:CYFUS_002667"/>
<proteinExistence type="predicted"/>
<dbReference type="Proteomes" id="UP000217257">
    <property type="component" value="Chromosome"/>
</dbReference>